<dbReference type="Pfam" id="PF01753">
    <property type="entry name" value="zf-MYND"/>
    <property type="match status" value="1"/>
</dbReference>
<proteinExistence type="predicted"/>
<dbReference type="EMBL" id="LHPG02000009">
    <property type="protein sequence ID" value="PRW56081.1"/>
    <property type="molecule type" value="Genomic_DNA"/>
</dbReference>
<dbReference type="PROSITE" id="PS50865">
    <property type="entry name" value="ZF_MYND_2"/>
    <property type="match status" value="1"/>
</dbReference>
<gene>
    <name evidence="7" type="ORF">C2E21_5153</name>
</gene>
<keyword evidence="8" id="KW-1185">Reference proteome</keyword>
<evidence type="ECO:0000256" key="5">
    <source>
        <dbReference type="SAM" id="Phobius"/>
    </source>
</evidence>
<dbReference type="AlphaFoldDB" id="A0A2P6TPX5"/>
<feature type="transmembrane region" description="Helical" evidence="5">
    <location>
        <begin position="363"/>
        <end position="388"/>
    </location>
</feature>
<dbReference type="Proteomes" id="UP000239899">
    <property type="component" value="Unassembled WGS sequence"/>
</dbReference>
<keyword evidence="3" id="KW-0862">Zinc</keyword>
<keyword evidence="5" id="KW-0472">Membrane</keyword>
<organism evidence="7 8">
    <name type="scientific">Chlorella sorokiniana</name>
    <name type="common">Freshwater green alga</name>
    <dbReference type="NCBI Taxonomy" id="3076"/>
    <lineage>
        <taxon>Eukaryota</taxon>
        <taxon>Viridiplantae</taxon>
        <taxon>Chlorophyta</taxon>
        <taxon>core chlorophytes</taxon>
        <taxon>Trebouxiophyceae</taxon>
        <taxon>Chlorellales</taxon>
        <taxon>Chlorellaceae</taxon>
        <taxon>Chlorella clade</taxon>
        <taxon>Chlorella</taxon>
    </lineage>
</organism>
<protein>
    <recommendedName>
        <fullName evidence="6">MYND-type domain-containing protein</fullName>
    </recommendedName>
</protein>
<dbReference type="SUPFAM" id="SSF144232">
    <property type="entry name" value="HIT/MYND zinc finger-like"/>
    <property type="match status" value="1"/>
</dbReference>
<keyword evidence="1" id="KW-0479">Metal-binding</keyword>
<dbReference type="OrthoDB" id="265717at2759"/>
<comment type="caution">
    <text evidence="7">The sequence shown here is derived from an EMBL/GenBank/DDBJ whole genome shotgun (WGS) entry which is preliminary data.</text>
</comment>
<evidence type="ECO:0000313" key="8">
    <source>
        <dbReference type="Proteomes" id="UP000239899"/>
    </source>
</evidence>
<evidence type="ECO:0000256" key="2">
    <source>
        <dbReference type="ARBA" id="ARBA00022771"/>
    </source>
</evidence>
<feature type="domain" description="MYND-type" evidence="6">
    <location>
        <begin position="563"/>
        <end position="609"/>
    </location>
</feature>
<evidence type="ECO:0000256" key="3">
    <source>
        <dbReference type="ARBA" id="ARBA00022833"/>
    </source>
</evidence>
<evidence type="ECO:0000256" key="4">
    <source>
        <dbReference type="PROSITE-ProRule" id="PRU00134"/>
    </source>
</evidence>
<keyword evidence="5" id="KW-0812">Transmembrane</keyword>
<evidence type="ECO:0000313" key="7">
    <source>
        <dbReference type="EMBL" id="PRW56081.1"/>
    </source>
</evidence>
<feature type="transmembrane region" description="Helical" evidence="5">
    <location>
        <begin position="256"/>
        <end position="278"/>
    </location>
</feature>
<keyword evidence="5" id="KW-1133">Transmembrane helix</keyword>
<sequence length="637" mass="66275">MSTPGLAAQLEALLQHLAGSVTTREAARAAVVQGDAARRQAGRWRAADHCEAEMVALRSTISDGEAGYLHSALLVQLRLAVLCFQVPPSIVTAAAAEEAVVPWQLVAWVAAAAKALRALGADSRTVRYQRELLPLFIDACFTALIHPSWAAHAAAVRAADLLVQDLVQLSLACLNVLAVSLALPAHHRPERCSWFTVAEVSNLLASPDFFQADLRANLQSASSASMAAAVASAAQLVQQLPLDRPPAGWRGKTSSVAVATITLLSALCGSITYLPAALQRMDGQQQRRAANQLVSAVSRLPQLLALLSQGGQPSGQPAAPPAVGAAQQMRPRPKQLQALCAAHAAALQASEAQHPLTGHGENVAAFALLSLAIVAAHAPLAVGLDLALHRLFGQLWSAASRQGSPSRVAAWFHLMAAVEQGPRLAVLLAAGGYLEAIVKGAGQDTRLLDPMCNVLDALQTVAFEVLVAAGEADGSSSSGGGMGASAAEEAGLLERLRQALQAAEPSFAEEVASARRLQRDMLPPARRLAAALLDWWRRPAAQQEQQLEAAQATAARSCAYLRCVNLGSGGGPAAGQGEGSQRCSACRAVWYCGTACSHANWRAGHKHVCKALGAARAAAKAARRQAVVEAGATQEGA</sequence>
<accession>A0A2P6TPX5</accession>
<dbReference type="Gene3D" id="6.10.140.2220">
    <property type="match status" value="1"/>
</dbReference>
<keyword evidence="2 4" id="KW-0863">Zinc-finger</keyword>
<name>A0A2P6TPX5_CHLSO</name>
<evidence type="ECO:0000256" key="1">
    <source>
        <dbReference type="ARBA" id="ARBA00022723"/>
    </source>
</evidence>
<dbReference type="GO" id="GO:0008270">
    <property type="term" value="F:zinc ion binding"/>
    <property type="evidence" value="ECO:0007669"/>
    <property type="project" value="UniProtKB-KW"/>
</dbReference>
<reference evidence="7 8" key="1">
    <citation type="journal article" date="2018" name="Plant J.">
        <title>Genome sequences of Chlorella sorokiniana UTEX 1602 and Micractinium conductrix SAG 241.80: implications to maltose excretion by a green alga.</title>
        <authorList>
            <person name="Arriola M.B."/>
            <person name="Velmurugan N."/>
            <person name="Zhang Y."/>
            <person name="Plunkett M.H."/>
            <person name="Hondzo H."/>
            <person name="Barney B.M."/>
        </authorList>
    </citation>
    <scope>NUCLEOTIDE SEQUENCE [LARGE SCALE GENOMIC DNA]</scope>
    <source>
        <strain evidence="8">UTEX 1602</strain>
    </source>
</reference>
<dbReference type="InterPro" id="IPR002893">
    <property type="entry name" value="Znf_MYND"/>
</dbReference>
<evidence type="ECO:0000259" key="6">
    <source>
        <dbReference type="PROSITE" id="PS50865"/>
    </source>
</evidence>